<dbReference type="PANTHER" id="PTHR30540">
    <property type="entry name" value="OSMOTIC STRESS POTASSIUM TRANSPORTER"/>
    <property type="match status" value="1"/>
</dbReference>
<comment type="caution">
    <text evidence="15">The sequence shown here is derived from an EMBL/GenBank/DDBJ whole genome shotgun (WGS) entry which is preliminary data.</text>
</comment>
<evidence type="ECO:0000256" key="2">
    <source>
        <dbReference type="ARBA" id="ARBA00007019"/>
    </source>
</evidence>
<reference evidence="15" key="2">
    <citation type="submission" date="2021-03" db="EMBL/GenBank/DDBJ databases">
        <authorList>
            <person name="Cao W."/>
        </authorList>
    </citation>
    <scope>NUCLEOTIDE SEQUENCE</scope>
    <source>
        <strain evidence="15">110414</strain>
    </source>
</reference>
<dbReference type="GO" id="GO:0005886">
    <property type="term" value="C:plasma membrane"/>
    <property type="evidence" value="ECO:0007669"/>
    <property type="project" value="UniProtKB-SubCell"/>
</dbReference>
<feature type="transmembrane region" description="Helical" evidence="12">
    <location>
        <begin position="256"/>
        <end position="278"/>
    </location>
</feature>
<evidence type="ECO:0000256" key="10">
    <source>
        <dbReference type="ARBA" id="ARBA00023065"/>
    </source>
</evidence>
<feature type="transmembrane region" description="Helical" evidence="12">
    <location>
        <begin position="298"/>
        <end position="323"/>
    </location>
</feature>
<evidence type="ECO:0000259" key="14">
    <source>
        <dbReference type="Pfam" id="PF22776"/>
    </source>
</evidence>
<feature type="transmembrane region" description="Helical" evidence="12">
    <location>
        <begin position="404"/>
        <end position="424"/>
    </location>
</feature>
<keyword evidence="11 12" id="KW-0472">Membrane</keyword>
<dbReference type="Pfam" id="PF22776">
    <property type="entry name" value="K_trans_C"/>
    <property type="match status" value="1"/>
</dbReference>
<dbReference type="EMBL" id="JAGKTC010000002">
    <property type="protein sequence ID" value="MBP3984571.1"/>
    <property type="molecule type" value="Genomic_DNA"/>
</dbReference>
<evidence type="ECO:0000256" key="1">
    <source>
        <dbReference type="ARBA" id="ARBA00004141"/>
    </source>
</evidence>
<dbReference type="RefSeq" id="WP_210536441.1">
    <property type="nucleotide sequence ID" value="NZ_JAGKTC010000002.1"/>
</dbReference>
<dbReference type="HAMAP" id="MF_01522">
    <property type="entry name" value="Kup"/>
    <property type="match status" value="1"/>
</dbReference>
<feature type="transmembrane region" description="Helical" evidence="12">
    <location>
        <begin position="58"/>
        <end position="79"/>
    </location>
</feature>
<dbReference type="InterPro" id="IPR053952">
    <property type="entry name" value="K_trans_C"/>
</dbReference>
<dbReference type="InterPro" id="IPR003855">
    <property type="entry name" value="K+_transporter"/>
</dbReference>
<keyword evidence="16" id="KW-1185">Reference proteome</keyword>
<dbReference type="AlphaFoldDB" id="A0A941AU63"/>
<evidence type="ECO:0000313" key="16">
    <source>
        <dbReference type="Proteomes" id="UP000673447"/>
    </source>
</evidence>
<feature type="transmembrane region" description="Helical" evidence="12">
    <location>
        <begin position="430"/>
        <end position="448"/>
    </location>
</feature>
<evidence type="ECO:0000256" key="6">
    <source>
        <dbReference type="ARBA" id="ARBA00022692"/>
    </source>
</evidence>
<evidence type="ECO:0000256" key="8">
    <source>
        <dbReference type="ARBA" id="ARBA00022958"/>
    </source>
</evidence>
<dbReference type="GO" id="GO:0015293">
    <property type="term" value="F:symporter activity"/>
    <property type="evidence" value="ECO:0007669"/>
    <property type="project" value="UniProtKB-UniRule"/>
</dbReference>
<keyword evidence="9 12" id="KW-1133">Transmembrane helix</keyword>
<name>A0A941AU63_9GAMM</name>
<proteinExistence type="inferred from homology"/>
<sequence>MSNANHSDNHGHGKIGLTGLIVGAIGVVFGDIGTSPLYTIKEAFLPHYGLDASNPAEVLGLLSLIFWALMIMVTLKYVAIIMRADNDGEGGIMALMSLAQRTLPKGSRGAYAVGILGIFGASLFFGDSVITPPVSVLGALEGIEVAAPQLHAWIVPLAVVIMLVLFGSQRFGTEKVGKIFGPITLVWFLAIAALGVLNIRHNPDVVQALNPWWGVNFFMAHGWHGIFILGAVVLAVTGGEALYADMGHFGKQPIRYAWYTVVLPALMLNYLGQGALVLENPQAVQNPFYIGVPDWAQWPMIALATMAAIIASQAVITGAFSVSRQAMQLGYIPRMLVRHTSKETIGQIYVPGINWLMMVTVIALVLAFRSSTNLASAYGVSVSGTMLIDTLLLALLAKSMWTRARWWVLPVCAVVVIIDLGFLVANGAKFFHGAWFPIALGVIVFTVLRTWRRGRELLHEEVRKEGIQLDVFLPGLMLAPPVRVPGTAVFMTADKDVVPHALLHNLKHNKVLHERNVFLTVETLNVPYAPHGKQLKIDAIGDEFYRVVIKFGFMETPDVPQALMRSCDRGGTYFDPMETTYFASRETIVASAHRGMPVWRDKLFATMHRNAAPATVFFRIPGNRLVELGAQVEI</sequence>
<evidence type="ECO:0000256" key="11">
    <source>
        <dbReference type="ARBA" id="ARBA00023136"/>
    </source>
</evidence>
<comment type="function">
    <text evidence="12">Transport of potassium into the cell. Likely operates as a K(+):H(+) symporter.</text>
</comment>
<feature type="transmembrane region" description="Helical" evidence="12">
    <location>
        <begin position="179"/>
        <end position="201"/>
    </location>
</feature>
<keyword evidence="3 12" id="KW-0813">Transport</keyword>
<organism evidence="15 16">
    <name type="scientific">Pseudoxanthomonas helianthi</name>
    <dbReference type="NCBI Taxonomy" id="1453541"/>
    <lineage>
        <taxon>Bacteria</taxon>
        <taxon>Pseudomonadati</taxon>
        <taxon>Pseudomonadota</taxon>
        <taxon>Gammaproteobacteria</taxon>
        <taxon>Lysobacterales</taxon>
        <taxon>Lysobacteraceae</taxon>
        <taxon>Pseudoxanthomonas</taxon>
    </lineage>
</organism>
<evidence type="ECO:0000256" key="12">
    <source>
        <dbReference type="HAMAP-Rule" id="MF_01522"/>
    </source>
</evidence>
<keyword evidence="7 12" id="KW-0769">Symport</keyword>
<comment type="similarity">
    <text evidence="2 12">Belongs to the HAK/KUP transporter (TC 2.A.72) family.</text>
</comment>
<evidence type="ECO:0000313" key="15">
    <source>
        <dbReference type="EMBL" id="MBP3984571.1"/>
    </source>
</evidence>
<comment type="catalytic activity">
    <reaction evidence="12">
        <text>K(+)(in) + H(+)(in) = K(+)(out) + H(+)(out)</text>
        <dbReference type="Rhea" id="RHEA:28490"/>
        <dbReference type="ChEBI" id="CHEBI:15378"/>
        <dbReference type="ChEBI" id="CHEBI:29103"/>
    </reaction>
</comment>
<dbReference type="GO" id="GO:0015079">
    <property type="term" value="F:potassium ion transmembrane transporter activity"/>
    <property type="evidence" value="ECO:0007669"/>
    <property type="project" value="UniProtKB-UniRule"/>
</dbReference>
<dbReference type="InterPro" id="IPR023051">
    <property type="entry name" value="Kup"/>
</dbReference>
<feature type="transmembrane region" description="Helical" evidence="12">
    <location>
        <begin position="374"/>
        <end position="397"/>
    </location>
</feature>
<feature type="transmembrane region" description="Helical" evidence="12">
    <location>
        <begin position="15"/>
        <end position="38"/>
    </location>
</feature>
<keyword evidence="10 12" id="KW-0406">Ion transport</keyword>
<evidence type="ECO:0000256" key="5">
    <source>
        <dbReference type="ARBA" id="ARBA00022538"/>
    </source>
</evidence>
<evidence type="ECO:0000256" key="4">
    <source>
        <dbReference type="ARBA" id="ARBA00022475"/>
    </source>
</evidence>
<feature type="domain" description="K+ potassium transporter integral membrane" evidence="13">
    <location>
        <begin position="21"/>
        <end position="473"/>
    </location>
</feature>
<feature type="transmembrane region" description="Helical" evidence="12">
    <location>
        <begin position="150"/>
        <end position="167"/>
    </location>
</feature>
<keyword evidence="6 12" id="KW-0812">Transmembrane</keyword>
<dbReference type="Proteomes" id="UP000673447">
    <property type="component" value="Unassembled WGS sequence"/>
</dbReference>
<feature type="transmembrane region" description="Helical" evidence="12">
    <location>
        <begin position="344"/>
        <end position="368"/>
    </location>
</feature>
<dbReference type="InterPro" id="IPR053951">
    <property type="entry name" value="K_trans_N"/>
</dbReference>
<keyword evidence="8 12" id="KW-0630">Potassium</keyword>
<feature type="domain" description="K+ potassium transporter C-terminal" evidence="14">
    <location>
        <begin position="485"/>
        <end position="634"/>
    </location>
</feature>
<evidence type="ECO:0000256" key="3">
    <source>
        <dbReference type="ARBA" id="ARBA00022448"/>
    </source>
</evidence>
<reference evidence="15" key="1">
    <citation type="journal article" date="2016" name="Int. J. Syst. Evol. Microbiol.">
        <title>Pseudoxanthomonas helianthi sp. nov., isolated from roots of Jerusalem artichoke (Helianthus tuberosus).</title>
        <authorList>
            <person name="Kittiwongwattana C."/>
            <person name="Thawai C."/>
        </authorList>
    </citation>
    <scope>NUCLEOTIDE SEQUENCE</scope>
    <source>
        <strain evidence="15">110414</strain>
    </source>
</reference>
<feature type="transmembrane region" description="Helical" evidence="12">
    <location>
        <begin position="110"/>
        <end position="130"/>
    </location>
</feature>
<evidence type="ECO:0000256" key="9">
    <source>
        <dbReference type="ARBA" id="ARBA00022989"/>
    </source>
</evidence>
<keyword evidence="4 12" id="KW-1003">Cell membrane</keyword>
<dbReference type="Pfam" id="PF02705">
    <property type="entry name" value="K_trans"/>
    <property type="match status" value="1"/>
</dbReference>
<evidence type="ECO:0000259" key="13">
    <source>
        <dbReference type="Pfam" id="PF02705"/>
    </source>
</evidence>
<dbReference type="PANTHER" id="PTHR30540:SF79">
    <property type="entry name" value="LOW AFFINITY POTASSIUM TRANSPORT SYSTEM PROTEIN KUP"/>
    <property type="match status" value="1"/>
</dbReference>
<evidence type="ECO:0000256" key="7">
    <source>
        <dbReference type="ARBA" id="ARBA00022847"/>
    </source>
</evidence>
<gene>
    <name evidence="12" type="primary">kup</name>
    <name evidence="15" type="ORF">J5837_09090</name>
</gene>
<feature type="transmembrane region" description="Helical" evidence="12">
    <location>
        <begin position="221"/>
        <end position="244"/>
    </location>
</feature>
<protein>
    <recommendedName>
        <fullName evidence="12">Probable potassium transport system protein Kup</fullName>
    </recommendedName>
</protein>
<comment type="subcellular location">
    <subcellularLocation>
        <location evidence="12">Cell membrane</location>
        <topology evidence="12">Multi-pass membrane protein</topology>
    </subcellularLocation>
    <subcellularLocation>
        <location evidence="1">Membrane</location>
        <topology evidence="1">Multi-pass membrane protein</topology>
    </subcellularLocation>
</comment>
<keyword evidence="5 12" id="KW-0633">Potassium transport</keyword>
<accession>A0A941AU63</accession>